<comment type="similarity">
    <text evidence="1">Belongs to the asaB hydroxylase/desaturase family.</text>
</comment>
<dbReference type="PANTHER" id="PTHR34598">
    <property type="entry name" value="BLL6449 PROTEIN"/>
    <property type="match status" value="1"/>
</dbReference>
<dbReference type="NCBIfam" id="NF041278">
    <property type="entry name" value="CmcJ_NvfI_EfuI"/>
    <property type="match status" value="1"/>
</dbReference>
<dbReference type="GeneID" id="81364546"/>
<sequence>MSLNNSASTVLNYYVDPGKDGDHSFFDGTIIESRREYAEVPVQVMDLRRQEQRFSLDRQGFQLLMHPSIEKDFDDTARIKDVYYRECAEVLQNITGATRVHIMSHIVRRQSWEKAIEDEKHLPDMEPVKQPSTARFVHVDQSYTGARALLDLYLPEESEKLTKTRWAIVNFWRPIQTINREALCVCDAQSVSDQELRERPLKMAPQKCDAPAMADVYRMDNSMWSVVPPKCPEQHRWYYASHMVPDEALCLKIFDSKLDGTARRTPHTAFTTKGDFGPPRNSLETRCFVFWEDQSCE</sequence>
<protein>
    <recommendedName>
        <fullName evidence="4">GA4 desaturase family protein</fullName>
    </recommendedName>
</protein>
<accession>A0A9X0BEJ5</accession>
<proteinExistence type="inferred from homology"/>
<organism evidence="2 3">
    <name type="scientific">Penicillium cosmopolitanum</name>
    <dbReference type="NCBI Taxonomy" id="1131564"/>
    <lineage>
        <taxon>Eukaryota</taxon>
        <taxon>Fungi</taxon>
        <taxon>Dikarya</taxon>
        <taxon>Ascomycota</taxon>
        <taxon>Pezizomycotina</taxon>
        <taxon>Eurotiomycetes</taxon>
        <taxon>Eurotiomycetidae</taxon>
        <taxon>Eurotiales</taxon>
        <taxon>Aspergillaceae</taxon>
        <taxon>Penicillium</taxon>
    </lineage>
</organism>
<dbReference type="EMBL" id="JAPZBU010000003">
    <property type="protein sequence ID" value="KAJ5414302.1"/>
    <property type="molecule type" value="Genomic_DNA"/>
</dbReference>
<dbReference type="InterPro" id="IPR044053">
    <property type="entry name" value="AsaB-like"/>
</dbReference>
<evidence type="ECO:0000313" key="3">
    <source>
        <dbReference type="Proteomes" id="UP001147747"/>
    </source>
</evidence>
<dbReference type="Proteomes" id="UP001147747">
    <property type="component" value="Unassembled WGS sequence"/>
</dbReference>
<reference evidence="2" key="2">
    <citation type="journal article" date="2023" name="IMA Fungus">
        <title>Comparative genomic study of the Penicillium genus elucidates a diverse pangenome and 15 lateral gene transfer events.</title>
        <authorList>
            <person name="Petersen C."/>
            <person name="Sorensen T."/>
            <person name="Nielsen M.R."/>
            <person name="Sondergaard T.E."/>
            <person name="Sorensen J.L."/>
            <person name="Fitzpatrick D.A."/>
            <person name="Frisvad J.C."/>
            <person name="Nielsen K.L."/>
        </authorList>
    </citation>
    <scope>NUCLEOTIDE SEQUENCE</scope>
    <source>
        <strain evidence="2">IBT 29677</strain>
    </source>
</reference>
<evidence type="ECO:0000313" key="2">
    <source>
        <dbReference type="EMBL" id="KAJ5414302.1"/>
    </source>
</evidence>
<name>A0A9X0BEJ5_9EURO</name>
<dbReference type="RefSeq" id="XP_056494148.1">
    <property type="nucleotide sequence ID" value="XM_056625566.1"/>
</dbReference>
<keyword evidence="3" id="KW-1185">Reference proteome</keyword>
<dbReference type="OrthoDB" id="412788at2759"/>
<dbReference type="GO" id="GO:0016491">
    <property type="term" value="F:oxidoreductase activity"/>
    <property type="evidence" value="ECO:0007669"/>
    <property type="project" value="InterPro"/>
</dbReference>
<comment type="caution">
    <text evidence="2">The sequence shown here is derived from an EMBL/GenBank/DDBJ whole genome shotgun (WGS) entry which is preliminary data.</text>
</comment>
<evidence type="ECO:0000256" key="1">
    <source>
        <dbReference type="ARBA" id="ARBA00023604"/>
    </source>
</evidence>
<gene>
    <name evidence="2" type="ORF">N7509_000929</name>
</gene>
<reference evidence="2" key="1">
    <citation type="submission" date="2022-12" db="EMBL/GenBank/DDBJ databases">
        <authorList>
            <person name="Petersen C."/>
        </authorList>
    </citation>
    <scope>NUCLEOTIDE SEQUENCE</scope>
    <source>
        <strain evidence="2">IBT 29677</strain>
    </source>
</reference>
<evidence type="ECO:0008006" key="4">
    <source>
        <dbReference type="Google" id="ProtNLM"/>
    </source>
</evidence>
<dbReference type="AlphaFoldDB" id="A0A9X0BEJ5"/>
<dbReference type="PANTHER" id="PTHR34598:SF3">
    <property type="entry name" value="OXIDOREDUCTASE AN1597"/>
    <property type="match status" value="1"/>
</dbReference>